<organism evidence="1">
    <name type="scientific">Tolypothrix bouteillei VB521301</name>
    <dbReference type="NCBI Taxonomy" id="1479485"/>
    <lineage>
        <taxon>Bacteria</taxon>
        <taxon>Bacillati</taxon>
        <taxon>Cyanobacteriota</taxon>
        <taxon>Cyanophyceae</taxon>
        <taxon>Nostocales</taxon>
        <taxon>Tolypothrichaceae</taxon>
        <taxon>Tolypothrix</taxon>
    </lineage>
</organism>
<name>A0A0C1QV59_9CYAN</name>
<sequence>MAGNVHATTVPALKCWVETVGGLLCREQGRKKLISRLAFTQQISLDALVRKSAIYRMSWE</sequence>
<dbReference type="AlphaFoldDB" id="A0A0C1QV59"/>
<evidence type="ECO:0008006" key="2">
    <source>
        <dbReference type="Google" id="ProtNLM"/>
    </source>
</evidence>
<protein>
    <recommendedName>
        <fullName evidence="2">Transposase</fullName>
    </recommendedName>
</protein>
<comment type="caution">
    <text evidence="1">The sequence shown here is derived from an EMBL/GenBank/DDBJ whole genome shotgun (WGS) entry which is preliminary data.</text>
</comment>
<gene>
    <name evidence="1" type="ORF">DA73_0234290</name>
</gene>
<proteinExistence type="predicted"/>
<dbReference type="EMBL" id="JHEG02000058">
    <property type="protein sequence ID" value="KIE09409.1"/>
    <property type="molecule type" value="Genomic_DNA"/>
</dbReference>
<accession>A0A0C1QV59</accession>
<reference evidence="1" key="1">
    <citation type="journal article" date="2015" name="Genome Announc.">
        <title>Draft Genome Sequence of Tolypothrix boutellei Strain VB521301.</title>
        <authorList>
            <person name="Chandrababunaidu M.M."/>
            <person name="Singh D."/>
            <person name="Sen D."/>
            <person name="Bhan S."/>
            <person name="Das S."/>
            <person name="Gupta A."/>
            <person name="Adhikary S.P."/>
            <person name="Tripathy S."/>
        </authorList>
    </citation>
    <scope>NUCLEOTIDE SEQUENCE</scope>
    <source>
        <strain evidence="1">VB521301</strain>
    </source>
</reference>
<evidence type="ECO:0000313" key="1">
    <source>
        <dbReference type="EMBL" id="KIE09409.1"/>
    </source>
</evidence>